<evidence type="ECO:0000313" key="2">
    <source>
        <dbReference type="Proteomes" id="UP000798662"/>
    </source>
</evidence>
<proteinExistence type="predicted"/>
<sequence length="247" mass="25637">MAPRPVTMRVLVTVAILAATAAAIIAPASVRATAPHAAAVWWAAPTLRQCLPCGGTIRGRCTAGTICARSNLGVLSCVKPMRLGHKCTDPCWACTAGLKCGARGVCEAAKPAPNRHCRLCGGTRGGCAAGTVCGRSWINVPSCVKHVPIGHKCWSFCWACAKGLKCGARGVCEAAAPPAIRQCLPCGGTIRGRCTAGTICARSNQGVLSCVKPMRLGHKCTDPCWACAKGLACGRTGRCQQAWAHYR</sequence>
<evidence type="ECO:0000313" key="1">
    <source>
        <dbReference type="EMBL" id="KAK1861674.1"/>
    </source>
</evidence>
<protein>
    <submittedName>
        <fullName evidence="1">Uncharacterized protein</fullName>
    </submittedName>
</protein>
<dbReference type="EMBL" id="CM020618">
    <property type="protein sequence ID" value="KAK1861674.1"/>
    <property type="molecule type" value="Genomic_DNA"/>
</dbReference>
<keyword evidence="2" id="KW-1185">Reference proteome</keyword>
<dbReference type="Proteomes" id="UP000798662">
    <property type="component" value="Chromosome 1"/>
</dbReference>
<accession>A0ACC3BUS7</accession>
<comment type="caution">
    <text evidence="1">The sequence shown here is derived from an EMBL/GenBank/DDBJ whole genome shotgun (WGS) entry which is preliminary data.</text>
</comment>
<gene>
    <name evidence="1" type="ORF">I4F81_004255</name>
</gene>
<name>A0ACC3BUS7_PYRYE</name>
<organism evidence="1 2">
    <name type="scientific">Pyropia yezoensis</name>
    <name type="common">Susabi-nori</name>
    <name type="synonym">Porphyra yezoensis</name>
    <dbReference type="NCBI Taxonomy" id="2788"/>
    <lineage>
        <taxon>Eukaryota</taxon>
        <taxon>Rhodophyta</taxon>
        <taxon>Bangiophyceae</taxon>
        <taxon>Bangiales</taxon>
        <taxon>Bangiaceae</taxon>
        <taxon>Pyropia</taxon>
    </lineage>
</organism>
<reference evidence="1" key="1">
    <citation type="submission" date="2019-11" db="EMBL/GenBank/DDBJ databases">
        <title>Nori genome reveals adaptations in red seaweeds to the harsh intertidal environment.</title>
        <authorList>
            <person name="Wang D."/>
            <person name="Mao Y."/>
        </authorList>
    </citation>
    <scope>NUCLEOTIDE SEQUENCE</scope>
    <source>
        <tissue evidence="1">Gametophyte</tissue>
    </source>
</reference>